<organism evidence="1 2">
    <name type="scientific">Vaccinium darrowii</name>
    <dbReference type="NCBI Taxonomy" id="229202"/>
    <lineage>
        <taxon>Eukaryota</taxon>
        <taxon>Viridiplantae</taxon>
        <taxon>Streptophyta</taxon>
        <taxon>Embryophyta</taxon>
        <taxon>Tracheophyta</taxon>
        <taxon>Spermatophyta</taxon>
        <taxon>Magnoliopsida</taxon>
        <taxon>eudicotyledons</taxon>
        <taxon>Gunneridae</taxon>
        <taxon>Pentapetalae</taxon>
        <taxon>asterids</taxon>
        <taxon>Ericales</taxon>
        <taxon>Ericaceae</taxon>
        <taxon>Vaccinioideae</taxon>
        <taxon>Vaccinieae</taxon>
        <taxon>Vaccinium</taxon>
    </lineage>
</organism>
<dbReference type="Proteomes" id="UP000828048">
    <property type="component" value="Chromosome 6"/>
</dbReference>
<gene>
    <name evidence="1" type="ORF">Vadar_033286</name>
</gene>
<dbReference type="EMBL" id="CM037156">
    <property type="protein sequence ID" value="KAH7838971.1"/>
    <property type="molecule type" value="Genomic_DNA"/>
</dbReference>
<sequence length="462" mass="51587">MLVGAVGGCNNPKKRPIQFSIPVKFSLTLLLLCSIATVIYFLPPPPHLSLSASSLPTTTTNTTVREQHHPPPPPHEDDVVLPSGVLKRTFTPHGSAAYAFILMSAYRGGLNTFSIIGLSSKPLHRFSNPSYQCKYIPSNPTTTQNPPVATTTGHKILPDWGFGRVYTAVVITCTFPSPVGLDPPGGQLLLLASTNGGGDTNLNTTDTILALTEPPNTVINPSYYTNPPKYDYLYCGSPLYGDISPQRIREWLSYHARLFGTRSHFVMYDAGGVGKEVLEVLRPWMEKGYRFDAKWMFFFDVDEFVYVVKKNSIRSVTDSVSDFTQIFIQQMSMATNLCLSEDEGATDRKWGFEKLVYRDVKRVGRRDRKYAIQPRNVFATGVHLSQNLAGKSTRQTEGLIKYFHYHGTVADRQDPCRQFHNTTTITVDGNPYVMDTTMRGVAGAVKRFELDTIGPRLQRTRQ</sequence>
<evidence type="ECO:0000313" key="2">
    <source>
        <dbReference type="Proteomes" id="UP000828048"/>
    </source>
</evidence>
<proteinExistence type="predicted"/>
<comment type="caution">
    <text evidence="1">The sequence shown here is derived from an EMBL/GenBank/DDBJ whole genome shotgun (WGS) entry which is preliminary data.</text>
</comment>
<name>A0ACB7XDY4_9ERIC</name>
<evidence type="ECO:0000313" key="1">
    <source>
        <dbReference type="EMBL" id="KAH7838971.1"/>
    </source>
</evidence>
<protein>
    <submittedName>
        <fullName evidence="1">Uncharacterized protein</fullName>
    </submittedName>
</protein>
<accession>A0ACB7XDY4</accession>
<reference evidence="1 2" key="1">
    <citation type="journal article" date="2021" name="Hortic Res">
        <title>High-quality reference genome and annotation aids understanding of berry development for evergreen blueberry (Vaccinium darrowii).</title>
        <authorList>
            <person name="Yu J."/>
            <person name="Hulse-Kemp A.M."/>
            <person name="Babiker E."/>
            <person name="Staton M."/>
        </authorList>
    </citation>
    <scope>NUCLEOTIDE SEQUENCE [LARGE SCALE GENOMIC DNA]</scope>
    <source>
        <strain evidence="2">cv. NJ 8807/NJ 8810</strain>
        <tissue evidence="1">Young leaf</tissue>
    </source>
</reference>
<keyword evidence="2" id="KW-1185">Reference proteome</keyword>